<dbReference type="SUPFAM" id="SSF144232">
    <property type="entry name" value="HIT/MYND zinc finger-like"/>
    <property type="match status" value="1"/>
</dbReference>
<evidence type="ECO:0000256" key="7">
    <source>
        <dbReference type="PROSITE-ProRule" id="PRU00453"/>
    </source>
</evidence>
<dbReference type="Proteomes" id="UP001485043">
    <property type="component" value="Unassembled WGS sequence"/>
</dbReference>
<evidence type="ECO:0000256" key="1">
    <source>
        <dbReference type="ARBA" id="ARBA00022553"/>
    </source>
</evidence>
<dbReference type="PROSITE" id="PS51083">
    <property type="entry name" value="ZF_HIT"/>
    <property type="match status" value="1"/>
</dbReference>
<dbReference type="GO" id="GO:0070761">
    <property type="term" value="C:pre-snoRNP complex"/>
    <property type="evidence" value="ECO:0007669"/>
    <property type="project" value="TreeGrafter"/>
</dbReference>
<dbReference type="Pfam" id="PF04438">
    <property type="entry name" value="zf-HIT"/>
    <property type="match status" value="1"/>
</dbReference>
<accession>A0AAW1SZ81</accession>
<organism evidence="10 11">
    <name type="scientific">Apatococcus fuscideae</name>
    <dbReference type="NCBI Taxonomy" id="2026836"/>
    <lineage>
        <taxon>Eukaryota</taxon>
        <taxon>Viridiplantae</taxon>
        <taxon>Chlorophyta</taxon>
        <taxon>core chlorophytes</taxon>
        <taxon>Trebouxiophyceae</taxon>
        <taxon>Chlorellales</taxon>
        <taxon>Chlorellaceae</taxon>
        <taxon>Apatococcus</taxon>
    </lineage>
</organism>
<evidence type="ECO:0000256" key="5">
    <source>
        <dbReference type="ARBA" id="ARBA00049598"/>
    </source>
</evidence>
<dbReference type="GO" id="GO:0048254">
    <property type="term" value="P:snoRNA localization"/>
    <property type="evidence" value="ECO:0007669"/>
    <property type="project" value="TreeGrafter"/>
</dbReference>
<keyword evidence="2" id="KW-0479">Metal-binding</keyword>
<dbReference type="GO" id="GO:0005634">
    <property type="term" value="C:nucleus"/>
    <property type="evidence" value="ECO:0007669"/>
    <property type="project" value="TreeGrafter"/>
</dbReference>
<comment type="function">
    <text evidence="5">Required for box C/D snoRNAs accumulation involved in snoRNA processing, snoRNA transport to the nucleolus and ribosome biogenesis.</text>
</comment>
<evidence type="ECO:0000313" key="10">
    <source>
        <dbReference type="EMBL" id="KAK9861643.1"/>
    </source>
</evidence>
<dbReference type="PANTHER" id="PTHR13483">
    <property type="entry name" value="BOX C_D SNORNA PROTEIN 1-RELATED"/>
    <property type="match status" value="1"/>
</dbReference>
<dbReference type="AlphaFoldDB" id="A0AAW1SZ81"/>
<protein>
    <recommendedName>
        <fullName evidence="9">HIT-type domain-containing protein</fullName>
    </recommendedName>
</protein>
<dbReference type="Pfam" id="PF25790">
    <property type="entry name" value="BCD1"/>
    <property type="match status" value="1"/>
</dbReference>
<keyword evidence="4" id="KW-0862">Zinc</keyword>
<dbReference type="InterPro" id="IPR057721">
    <property type="entry name" value="BCD1_alpha/beta"/>
</dbReference>
<dbReference type="GO" id="GO:0008270">
    <property type="term" value="F:zinc ion binding"/>
    <property type="evidence" value="ECO:0007669"/>
    <property type="project" value="UniProtKB-UniRule"/>
</dbReference>
<evidence type="ECO:0000313" key="11">
    <source>
        <dbReference type="Proteomes" id="UP001485043"/>
    </source>
</evidence>
<reference evidence="10 11" key="1">
    <citation type="journal article" date="2024" name="Nat. Commun.">
        <title>Phylogenomics reveals the evolutionary origins of lichenization in chlorophyte algae.</title>
        <authorList>
            <person name="Puginier C."/>
            <person name="Libourel C."/>
            <person name="Otte J."/>
            <person name="Skaloud P."/>
            <person name="Haon M."/>
            <person name="Grisel S."/>
            <person name="Petersen M."/>
            <person name="Berrin J.G."/>
            <person name="Delaux P.M."/>
            <person name="Dal Grande F."/>
            <person name="Keller J."/>
        </authorList>
    </citation>
    <scope>NUCLEOTIDE SEQUENCE [LARGE SCALE GENOMIC DNA]</scope>
    <source>
        <strain evidence="10 11">SAG 2523</strain>
    </source>
</reference>
<keyword evidence="3 7" id="KW-0863">Zinc-finger</keyword>
<gene>
    <name evidence="10" type="ORF">WJX84_010130</name>
</gene>
<sequence>MVQLSLPQQADEAEPSSSQHLPGPTMCQACGQKQAKYTCPACSSRSCSLDCCRAHKLGSGCTGKRSRTAHVPMADFSDRELSSDYKFLEEAGRAGEVAFRGRPEGTDCAPPERVRSLLKAAGLRHVDLRLQMPGMTRRKANTSKYDHKRRRLSWCMSWHFPAANVDIFDREVDEHAKASDLLKAHLAMDMNTLRKGLAGRASVLQPYRAAGVENLHILMRAAFCPASQPVYHSIAPSMSMSSQLARKTIIEYPELLVLLPDEIADYSSQEGATTVAYSGVGQSTPACTIYQQLPSAVAA</sequence>
<feature type="domain" description="HIT-type" evidence="9">
    <location>
        <begin position="27"/>
        <end position="61"/>
    </location>
</feature>
<feature type="region of interest" description="Disordered" evidence="8">
    <location>
        <begin position="1"/>
        <end position="24"/>
    </location>
</feature>
<evidence type="ECO:0000256" key="2">
    <source>
        <dbReference type="ARBA" id="ARBA00022723"/>
    </source>
</evidence>
<dbReference type="GO" id="GO:0000492">
    <property type="term" value="P:box C/D snoRNP assembly"/>
    <property type="evidence" value="ECO:0007669"/>
    <property type="project" value="TreeGrafter"/>
</dbReference>
<name>A0AAW1SZ81_9CHLO</name>
<dbReference type="PANTHER" id="PTHR13483:SF3">
    <property type="entry name" value="BOX C_D SNORNA PROTEIN 1"/>
    <property type="match status" value="1"/>
</dbReference>
<keyword evidence="11" id="KW-1185">Reference proteome</keyword>
<evidence type="ECO:0000259" key="9">
    <source>
        <dbReference type="PROSITE" id="PS51083"/>
    </source>
</evidence>
<dbReference type="CDD" id="cd23023">
    <property type="entry name" value="zf-HIT_BCD1"/>
    <property type="match status" value="1"/>
</dbReference>
<evidence type="ECO:0000256" key="3">
    <source>
        <dbReference type="ARBA" id="ARBA00022771"/>
    </source>
</evidence>
<comment type="caution">
    <text evidence="10">The sequence shown here is derived from an EMBL/GenBank/DDBJ whole genome shotgun (WGS) entry which is preliminary data.</text>
</comment>
<dbReference type="Gene3D" id="3.30.60.190">
    <property type="match status" value="1"/>
</dbReference>
<dbReference type="InterPro" id="IPR007529">
    <property type="entry name" value="Znf_HIT"/>
</dbReference>
<evidence type="ECO:0000256" key="4">
    <source>
        <dbReference type="ARBA" id="ARBA00022833"/>
    </source>
</evidence>
<evidence type="ECO:0000256" key="8">
    <source>
        <dbReference type="SAM" id="MobiDB-lite"/>
    </source>
</evidence>
<dbReference type="InterPro" id="IPR051639">
    <property type="entry name" value="BCD1"/>
</dbReference>
<dbReference type="EMBL" id="JALJOV010000723">
    <property type="protein sequence ID" value="KAK9861643.1"/>
    <property type="molecule type" value="Genomic_DNA"/>
</dbReference>
<comment type="similarity">
    <text evidence="6">Belongs to the BCD1 family.</text>
</comment>
<proteinExistence type="inferred from homology"/>
<evidence type="ECO:0000256" key="6">
    <source>
        <dbReference type="ARBA" id="ARBA00049654"/>
    </source>
</evidence>
<dbReference type="GO" id="GO:0000463">
    <property type="term" value="P:maturation of LSU-rRNA from tricistronic rRNA transcript (SSU-rRNA, 5.8S rRNA, LSU-rRNA)"/>
    <property type="evidence" value="ECO:0007669"/>
    <property type="project" value="TreeGrafter"/>
</dbReference>
<keyword evidence="1" id="KW-0597">Phosphoprotein</keyword>